<name>A0A154PSZ5_DUFNO</name>
<keyword evidence="3" id="KW-1185">Reference proteome</keyword>
<feature type="region of interest" description="Disordered" evidence="1">
    <location>
        <begin position="102"/>
        <end position="136"/>
    </location>
</feature>
<gene>
    <name evidence="2" type="ORF">WN55_08223</name>
</gene>
<dbReference type="EMBL" id="KQ435181">
    <property type="protein sequence ID" value="KZC15022.1"/>
    <property type="molecule type" value="Genomic_DNA"/>
</dbReference>
<dbReference type="OrthoDB" id="8014450at2759"/>
<proteinExistence type="predicted"/>
<feature type="compositionally biased region" description="Acidic residues" evidence="1">
    <location>
        <begin position="122"/>
        <end position="136"/>
    </location>
</feature>
<evidence type="ECO:0000313" key="2">
    <source>
        <dbReference type="EMBL" id="KZC15022.1"/>
    </source>
</evidence>
<evidence type="ECO:0000313" key="3">
    <source>
        <dbReference type="Proteomes" id="UP000076502"/>
    </source>
</evidence>
<reference evidence="2 3" key="1">
    <citation type="submission" date="2015-07" db="EMBL/GenBank/DDBJ databases">
        <title>The genome of Dufourea novaeangliae.</title>
        <authorList>
            <person name="Pan H."/>
            <person name="Kapheim K."/>
        </authorList>
    </citation>
    <scope>NUCLEOTIDE SEQUENCE [LARGE SCALE GENOMIC DNA]</scope>
    <source>
        <strain evidence="2">0120121106</strain>
        <tissue evidence="2">Whole body</tissue>
    </source>
</reference>
<accession>A0A154PSZ5</accession>
<evidence type="ECO:0000256" key="1">
    <source>
        <dbReference type="SAM" id="MobiDB-lite"/>
    </source>
</evidence>
<organism evidence="2 3">
    <name type="scientific">Dufourea novaeangliae</name>
    <name type="common">Sweat bee</name>
    <dbReference type="NCBI Taxonomy" id="178035"/>
    <lineage>
        <taxon>Eukaryota</taxon>
        <taxon>Metazoa</taxon>
        <taxon>Ecdysozoa</taxon>
        <taxon>Arthropoda</taxon>
        <taxon>Hexapoda</taxon>
        <taxon>Insecta</taxon>
        <taxon>Pterygota</taxon>
        <taxon>Neoptera</taxon>
        <taxon>Endopterygota</taxon>
        <taxon>Hymenoptera</taxon>
        <taxon>Apocrita</taxon>
        <taxon>Aculeata</taxon>
        <taxon>Apoidea</taxon>
        <taxon>Anthophila</taxon>
        <taxon>Halictidae</taxon>
        <taxon>Rophitinae</taxon>
        <taxon>Dufourea</taxon>
    </lineage>
</organism>
<sequence length="136" mass="15928">MHLKNDPQVKEMVEVELTTMFQADRDEIRRQAKERLQRIQQENRKQYDKRRKRARVYQEGELVSIQRTQSAPGLKLAGKFMGPYEITRVLRNDRYMVAKVGEHEGPRVTSTSADHLKPWIEGSDESEGENEDEEGI</sequence>
<dbReference type="Proteomes" id="UP000076502">
    <property type="component" value="Unassembled WGS sequence"/>
</dbReference>
<dbReference type="STRING" id="178035.A0A154PSZ5"/>
<dbReference type="AlphaFoldDB" id="A0A154PSZ5"/>
<protein>
    <submittedName>
        <fullName evidence="2">Uncharacterized protein</fullName>
    </submittedName>
</protein>